<name>W4LT76_ENTF1</name>
<proteinExistence type="predicted"/>
<sequence length="655" mass="73229">MKGDFMRRVNEMLERGFHGALMGGFISIVSGYVEYVLIRMQNTYVGNLTAGYWDIMIPYALFGLIGGVIIAAVVGLVSGRAGAQQATARLGATLAACVPLAYLMVRAAYNWVPPIWKLSNLIAYGAAVIASLVTGWLVYHAMRLLLSRVARRGAVPFWRVAAPVLLMAGIVLVLIVPSRFAGPSPTVPVAVQPVAQASATPTQPNIIFILLDTLRADHLPMYGYSRQTAPRLTALAKNGMTFKRMYAPASATRPSVASIFSSLYPAVHKTNHERDYLPNAVVTLAEVLREGGYQSLAIAANPNISPVFGFAQGFDHYEMAYSDSAFKITTLGSVAEDALGRQFIDKLFAKGTEFSGLADNMTHIALKRVAERERKPTFLYVHYIDPHWPYTPPQPYDRAFDAERNPSIRQADTDPLQLAQGRVEQRKVSHTLDQYDGEILFTDHHVGRLLDGLERLGMLQNALIIVTSDHGEEFWEHGQRGHDKTLYEEVLHVPFLMSWPGRIPAGSTFDEMANLVDVMPTVLDMVGLRPVPGLQGFSLQKQLLQQASVNPQRKFFAQQQNNQRAIEMVRHHRYKFVRHLRGPQQGLEEFYDLERDPLERRNLAPLAQTQVDAWRTELDLFNKLAQQSNLLVEHQQVDKLDDDMVKALRSLGYLQ</sequence>
<keyword evidence="4" id="KW-1185">Reference proteome</keyword>
<dbReference type="AlphaFoldDB" id="W4LT76"/>
<reference evidence="3 4" key="1">
    <citation type="journal article" date="2014" name="Nature">
        <title>An environmental bacterial taxon with a large and distinct metabolic repertoire.</title>
        <authorList>
            <person name="Wilson M.C."/>
            <person name="Mori T."/>
            <person name="Ruckert C."/>
            <person name="Uria A.R."/>
            <person name="Helf M.J."/>
            <person name="Takada K."/>
            <person name="Gernert C."/>
            <person name="Steffens U.A."/>
            <person name="Heycke N."/>
            <person name="Schmitt S."/>
            <person name="Rinke C."/>
            <person name="Helfrich E.J."/>
            <person name="Brachmann A.O."/>
            <person name="Gurgui C."/>
            <person name="Wakimoto T."/>
            <person name="Kracht M."/>
            <person name="Crusemann M."/>
            <person name="Hentschel U."/>
            <person name="Abe I."/>
            <person name="Matsunaga S."/>
            <person name="Kalinowski J."/>
            <person name="Takeyama H."/>
            <person name="Piel J."/>
        </authorList>
    </citation>
    <scope>NUCLEOTIDE SEQUENCE [LARGE SCALE GENOMIC DNA]</scope>
    <source>
        <strain evidence="4">TSY1</strain>
    </source>
</reference>
<dbReference type="EMBL" id="AZHW01000319">
    <property type="protein sequence ID" value="ETX00637.1"/>
    <property type="molecule type" value="Genomic_DNA"/>
</dbReference>
<dbReference type="InterPro" id="IPR000917">
    <property type="entry name" value="Sulfatase_N"/>
</dbReference>
<organism evidence="3 4">
    <name type="scientific">Entotheonella factor</name>
    <dbReference type="NCBI Taxonomy" id="1429438"/>
    <lineage>
        <taxon>Bacteria</taxon>
        <taxon>Pseudomonadati</taxon>
        <taxon>Nitrospinota/Tectimicrobiota group</taxon>
        <taxon>Candidatus Tectimicrobiota</taxon>
        <taxon>Candidatus Entotheonellia</taxon>
        <taxon>Candidatus Entotheonellales</taxon>
        <taxon>Candidatus Entotheonellaceae</taxon>
        <taxon>Candidatus Entotheonella</taxon>
    </lineage>
</organism>
<dbReference type="Gene3D" id="3.40.720.10">
    <property type="entry name" value="Alkaline Phosphatase, subunit A"/>
    <property type="match status" value="1"/>
</dbReference>
<evidence type="ECO:0000259" key="2">
    <source>
        <dbReference type="Pfam" id="PF00884"/>
    </source>
</evidence>
<evidence type="ECO:0000313" key="3">
    <source>
        <dbReference type="EMBL" id="ETX00637.1"/>
    </source>
</evidence>
<keyword evidence="1" id="KW-1133">Transmembrane helix</keyword>
<feature type="transmembrane region" description="Helical" evidence="1">
    <location>
        <begin position="90"/>
        <end position="109"/>
    </location>
</feature>
<dbReference type="PANTHER" id="PTHR43751:SF3">
    <property type="entry name" value="SULFATASE N-TERMINAL DOMAIN-CONTAINING PROTEIN"/>
    <property type="match status" value="1"/>
</dbReference>
<feature type="transmembrane region" description="Helical" evidence="1">
    <location>
        <begin position="160"/>
        <end position="180"/>
    </location>
</feature>
<dbReference type="PANTHER" id="PTHR43751">
    <property type="entry name" value="SULFATASE"/>
    <property type="match status" value="1"/>
</dbReference>
<comment type="caution">
    <text evidence="3">The sequence shown here is derived from an EMBL/GenBank/DDBJ whole genome shotgun (WGS) entry which is preliminary data.</text>
</comment>
<keyword evidence="1" id="KW-0812">Transmembrane</keyword>
<dbReference type="InterPro" id="IPR052701">
    <property type="entry name" value="GAG_Ulvan_Degrading_Sulfatases"/>
</dbReference>
<dbReference type="HOGENOM" id="CLU_418386_0_0_7"/>
<feature type="transmembrane region" description="Helical" evidence="1">
    <location>
        <begin position="121"/>
        <end position="139"/>
    </location>
</feature>
<evidence type="ECO:0000256" key="1">
    <source>
        <dbReference type="SAM" id="Phobius"/>
    </source>
</evidence>
<protein>
    <recommendedName>
        <fullName evidence="2">Sulfatase N-terminal domain-containing protein</fullName>
    </recommendedName>
</protein>
<dbReference type="Pfam" id="PF00884">
    <property type="entry name" value="Sulfatase"/>
    <property type="match status" value="1"/>
</dbReference>
<feature type="domain" description="Sulfatase N-terminal" evidence="2">
    <location>
        <begin position="204"/>
        <end position="527"/>
    </location>
</feature>
<dbReference type="CDD" id="cd16148">
    <property type="entry name" value="sulfatase_like"/>
    <property type="match status" value="1"/>
</dbReference>
<accession>W4LT76</accession>
<evidence type="ECO:0000313" key="4">
    <source>
        <dbReference type="Proteomes" id="UP000019141"/>
    </source>
</evidence>
<dbReference type="Proteomes" id="UP000019141">
    <property type="component" value="Unassembled WGS sequence"/>
</dbReference>
<dbReference type="SUPFAM" id="SSF53649">
    <property type="entry name" value="Alkaline phosphatase-like"/>
    <property type="match status" value="1"/>
</dbReference>
<dbReference type="InterPro" id="IPR017850">
    <property type="entry name" value="Alkaline_phosphatase_core_sf"/>
</dbReference>
<feature type="transmembrane region" description="Helical" evidence="1">
    <location>
        <begin position="58"/>
        <end position="78"/>
    </location>
</feature>
<dbReference type="PATRIC" id="fig|1429438.4.peg.2137"/>
<gene>
    <name evidence="3" type="ORF">ETSY1_10480</name>
</gene>
<feature type="transmembrane region" description="Helical" evidence="1">
    <location>
        <begin position="20"/>
        <end position="38"/>
    </location>
</feature>
<keyword evidence="1" id="KW-0472">Membrane</keyword>